<evidence type="ECO:0000256" key="1">
    <source>
        <dbReference type="SAM" id="MobiDB-lite"/>
    </source>
</evidence>
<name>A0A413FBF7_9FIRM</name>
<feature type="region of interest" description="Disordered" evidence="1">
    <location>
        <begin position="96"/>
        <end position="178"/>
    </location>
</feature>
<proteinExistence type="predicted"/>
<evidence type="ECO:0000313" key="4">
    <source>
        <dbReference type="Proteomes" id="UP000283880"/>
    </source>
</evidence>
<dbReference type="RefSeq" id="WP_007716489.1">
    <property type="nucleotide sequence ID" value="NZ_JAWRJJ010000295.1"/>
</dbReference>
<dbReference type="InterPro" id="IPR046059">
    <property type="entry name" value="DUF6017"/>
</dbReference>
<feature type="compositionally biased region" description="Polar residues" evidence="1">
    <location>
        <begin position="141"/>
        <end position="163"/>
    </location>
</feature>
<evidence type="ECO:0000259" key="2">
    <source>
        <dbReference type="Pfam" id="PF19481"/>
    </source>
</evidence>
<protein>
    <submittedName>
        <fullName evidence="3">Helix-turn-helix domain-containing protein</fullName>
    </submittedName>
</protein>
<dbReference type="AlphaFoldDB" id="A0A413FBF7"/>
<dbReference type="Pfam" id="PF13730">
    <property type="entry name" value="HTH_36"/>
    <property type="match status" value="1"/>
</dbReference>
<dbReference type="EMBL" id="QSBM01000016">
    <property type="protein sequence ID" value="RGX26324.1"/>
    <property type="molecule type" value="Genomic_DNA"/>
</dbReference>
<feature type="compositionally biased region" description="Basic and acidic residues" evidence="1">
    <location>
        <begin position="126"/>
        <end position="136"/>
    </location>
</feature>
<comment type="caution">
    <text evidence="3">The sequence shown here is derived from an EMBL/GenBank/DDBJ whole genome shotgun (WGS) entry which is preliminary data.</text>
</comment>
<dbReference type="OrthoDB" id="9803733at2"/>
<sequence>MAVFRVERTRDYTVMSNHHLKDTGLTLKSKGLLSMMLSLPDEWNYTTRGLAAICKEGVDAIGAALRELEQAGYIERHQLRGAGGRITDTEYIIYEQPRPRPDTPAPEGAPHTPPPGTASPDTENPYLDRPDMEAPHLENPAQLNTKKSNTQKSITYPSSTHSFVPSPPAAEGRTEGKNDILAEREKIREQIEYEYVCTPYNREQVDEFVELMLEVALSRSPTMKIGRDAEYPTAFVQERFSQLTSSHIEKVLDGIKDNTTRVWNTRAYLLAALFNAPATTDNHYTMLVNHDFHHDGG</sequence>
<dbReference type="Pfam" id="PF19481">
    <property type="entry name" value="DUF6017"/>
    <property type="match status" value="1"/>
</dbReference>
<reference evidence="3 4" key="1">
    <citation type="submission" date="2018-08" db="EMBL/GenBank/DDBJ databases">
        <title>A genome reference for cultivated species of the human gut microbiota.</title>
        <authorList>
            <person name="Zou Y."/>
            <person name="Xue W."/>
            <person name="Luo G."/>
        </authorList>
    </citation>
    <scope>NUCLEOTIDE SEQUENCE [LARGE SCALE GENOMIC DNA]</scope>
    <source>
        <strain evidence="3 4">AF04-15</strain>
    </source>
</reference>
<feature type="domain" description="DUF6017" evidence="2">
    <location>
        <begin position="165"/>
        <end position="293"/>
    </location>
</feature>
<dbReference type="Proteomes" id="UP000283880">
    <property type="component" value="Unassembled WGS sequence"/>
</dbReference>
<accession>A0A413FBF7</accession>
<evidence type="ECO:0000313" key="3">
    <source>
        <dbReference type="EMBL" id="RGX26324.1"/>
    </source>
</evidence>
<gene>
    <name evidence="3" type="ORF">DWV29_19630</name>
</gene>
<organism evidence="3 4">
    <name type="scientific">Enterocloster asparagiformis</name>
    <dbReference type="NCBI Taxonomy" id="333367"/>
    <lineage>
        <taxon>Bacteria</taxon>
        <taxon>Bacillati</taxon>
        <taxon>Bacillota</taxon>
        <taxon>Clostridia</taxon>
        <taxon>Lachnospirales</taxon>
        <taxon>Lachnospiraceae</taxon>
        <taxon>Enterocloster</taxon>
    </lineage>
</organism>